<dbReference type="PANTHER" id="PTHR10424">
    <property type="entry name" value="VIRAL ENVELOPE PROTEIN"/>
    <property type="match status" value="1"/>
</dbReference>
<evidence type="ECO:0000313" key="15">
    <source>
        <dbReference type="Proteomes" id="UP000242638"/>
    </source>
</evidence>
<comment type="subcellular location">
    <subcellularLocation>
        <location evidence="1">Host cell membrane</location>
        <topology evidence="1">Single-pass type I membrane protein</topology>
    </subcellularLocation>
    <subcellularLocation>
        <location evidence="2">Host endomembrane system</location>
        <topology evidence="2">Peripheral membrane protein</topology>
    </subcellularLocation>
    <subcellularLocation>
        <location evidence="3">Virion membrane</location>
        <topology evidence="3">Single-pass type I membrane protein</topology>
    </subcellularLocation>
</comment>
<evidence type="ECO:0000256" key="12">
    <source>
        <dbReference type="ARBA" id="ARBA00023180"/>
    </source>
</evidence>
<evidence type="ECO:0000256" key="3">
    <source>
        <dbReference type="ARBA" id="ARBA00004563"/>
    </source>
</evidence>
<dbReference type="PANTHER" id="PTHR10424:SF81">
    <property type="entry name" value="ERVV2 PROTEIN"/>
    <property type="match status" value="1"/>
</dbReference>
<organism evidence="14 15">
    <name type="scientific">Poecilia reticulata</name>
    <name type="common">Guppy</name>
    <name type="synonym">Acanthophacelus reticulatus</name>
    <dbReference type="NCBI Taxonomy" id="8081"/>
    <lineage>
        <taxon>Eukaryota</taxon>
        <taxon>Metazoa</taxon>
        <taxon>Chordata</taxon>
        <taxon>Craniata</taxon>
        <taxon>Vertebrata</taxon>
        <taxon>Euteleostomi</taxon>
        <taxon>Actinopterygii</taxon>
        <taxon>Neopterygii</taxon>
        <taxon>Teleostei</taxon>
        <taxon>Neoteleostei</taxon>
        <taxon>Acanthomorphata</taxon>
        <taxon>Ovalentaria</taxon>
        <taxon>Atherinomorphae</taxon>
        <taxon>Cyprinodontiformes</taxon>
        <taxon>Poeciliidae</taxon>
        <taxon>Poeciliinae</taxon>
        <taxon>Poecilia</taxon>
    </lineage>
</organism>
<keyword evidence="4" id="KW-1032">Host cell membrane</keyword>
<keyword evidence="12" id="KW-0325">Glycoprotein</keyword>
<keyword evidence="15" id="KW-1185">Reference proteome</keyword>
<dbReference type="Gene3D" id="1.10.287.210">
    <property type="match status" value="1"/>
</dbReference>
<evidence type="ECO:0000256" key="1">
    <source>
        <dbReference type="ARBA" id="ARBA00004402"/>
    </source>
</evidence>
<proteinExistence type="predicted"/>
<dbReference type="SUPFAM" id="SSF58069">
    <property type="entry name" value="Virus ectodomain"/>
    <property type="match status" value="1"/>
</dbReference>
<dbReference type="InterPro" id="IPR018154">
    <property type="entry name" value="TLV/ENV_coat_polyprotein"/>
</dbReference>
<accession>A0A3P9PVQ5</accession>
<evidence type="ECO:0000256" key="13">
    <source>
        <dbReference type="ARBA" id="ARBA00023288"/>
    </source>
</evidence>
<keyword evidence="6" id="KW-0812">Transmembrane</keyword>
<evidence type="ECO:0000256" key="5">
    <source>
        <dbReference type="ARBA" id="ARBA00022581"/>
    </source>
</evidence>
<evidence type="ECO:0000256" key="2">
    <source>
        <dbReference type="ARBA" id="ARBA00004531"/>
    </source>
</evidence>
<keyword evidence="10" id="KW-0564">Palmitate</keyword>
<sequence>MALCNVTKIPITLLNKPPTPFRREPDLLTYHNRALNQLELTELRNMVLQNRVVLDFLSASQGGVCKIIGPACCTFVPDKQELVELFLML</sequence>
<keyword evidence="7" id="KW-1043">Host membrane</keyword>
<keyword evidence="5" id="KW-0945">Host-virus interaction</keyword>
<dbReference type="Proteomes" id="UP000242638">
    <property type="component" value="Unassembled WGS sequence"/>
</dbReference>
<evidence type="ECO:0000256" key="6">
    <source>
        <dbReference type="ARBA" id="ARBA00022692"/>
    </source>
</evidence>
<evidence type="ECO:0000256" key="10">
    <source>
        <dbReference type="ARBA" id="ARBA00023139"/>
    </source>
</evidence>
<reference evidence="15" key="1">
    <citation type="submission" date="2013-11" db="EMBL/GenBank/DDBJ databases">
        <title>The genomic landscape of the Guanapo guppy.</title>
        <authorList>
            <person name="Kuenstner A."/>
            <person name="Dreyer C."/>
        </authorList>
    </citation>
    <scope>NUCLEOTIDE SEQUENCE</scope>
    <source>
        <strain evidence="15">Guanapo</strain>
    </source>
</reference>
<evidence type="ECO:0000256" key="9">
    <source>
        <dbReference type="ARBA" id="ARBA00023136"/>
    </source>
</evidence>
<evidence type="ECO:0000256" key="7">
    <source>
        <dbReference type="ARBA" id="ARBA00022870"/>
    </source>
</evidence>
<dbReference type="Ensembl" id="ENSPRET00000026247.1">
    <property type="protein sequence ID" value="ENSPREP00000025987.1"/>
    <property type="gene ID" value="ENSPREG00000017560.1"/>
</dbReference>
<keyword evidence="9" id="KW-0472">Membrane</keyword>
<protein>
    <submittedName>
        <fullName evidence="14">Uncharacterized protein</fullName>
    </submittedName>
</protein>
<reference evidence="14" key="2">
    <citation type="submission" date="2025-08" db="UniProtKB">
        <authorList>
            <consortium name="Ensembl"/>
        </authorList>
    </citation>
    <scope>IDENTIFICATION</scope>
    <source>
        <strain evidence="14">Guanapo</strain>
    </source>
</reference>
<dbReference type="Bgee" id="ENSPREG00000017560">
    <property type="expression patterns" value="Expressed in caudal fin"/>
</dbReference>
<dbReference type="AlphaFoldDB" id="A0A3P9PVQ5"/>
<evidence type="ECO:0000256" key="4">
    <source>
        <dbReference type="ARBA" id="ARBA00022511"/>
    </source>
</evidence>
<dbReference type="GeneTree" id="ENSGT00940000170187"/>
<evidence type="ECO:0000313" key="14">
    <source>
        <dbReference type="Ensembl" id="ENSPREP00000025987.1"/>
    </source>
</evidence>
<keyword evidence="8" id="KW-1133">Transmembrane helix</keyword>
<evidence type="ECO:0000256" key="8">
    <source>
        <dbReference type="ARBA" id="ARBA00022989"/>
    </source>
</evidence>
<name>A0A3P9PVQ5_POERE</name>
<dbReference type="Pfam" id="PF00429">
    <property type="entry name" value="TLV_coat"/>
    <property type="match status" value="1"/>
</dbReference>
<evidence type="ECO:0000256" key="11">
    <source>
        <dbReference type="ARBA" id="ARBA00023157"/>
    </source>
</evidence>
<reference evidence="14" key="3">
    <citation type="submission" date="2025-09" db="UniProtKB">
        <authorList>
            <consortium name="Ensembl"/>
        </authorList>
    </citation>
    <scope>IDENTIFICATION</scope>
    <source>
        <strain evidence="14">Guanapo</strain>
    </source>
</reference>
<keyword evidence="11" id="KW-1015">Disulfide bond</keyword>
<dbReference type="STRING" id="8081.ENSPREP00000025987"/>
<keyword evidence="13" id="KW-0449">Lipoprotein</keyword>